<organism evidence="1 2">
    <name type="scientific">Thalassobacter stenotrophicus</name>
    <dbReference type="NCBI Taxonomy" id="266809"/>
    <lineage>
        <taxon>Bacteria</taxon>
        <taxon>Pseudomonadati</taxon>
        <taxon>Pseudomonadota</taxon>
        <taxon>Alphaproteobacteria</taxon>
        <taxon>Rhodobacterales</taxon>
        <taxon>Roseobacteraceae</taxon>
        <taxon>Thalassobacter</taxon>
    </lineage>
</organism>
<dbReference type="EMBL" id="CYRX01000009">
    <property type="protein sequence ID" value="CUH59244.1"/>
    <property type="molecule type" value="Genomic_DNA"/>
</dbReference>
<dbReference type="Gene3D" id="1.25.40.10">
    <property type="entry name" value="Tetratricopeptide repeat domain"/>
    <property type="match status" value="1"/>
</dbReference>
<reference evidence="1 2" key="1">
    <citation type="submission" date="2015-09" db="EMBL/GenBank/DDBJ databases">
        <authorList>
            <consortium name="Swine Surveillance"/>
        </authorList>
    </citation>
    <scope>NUCLEOTIDE SEQUENCE [LARGE SCALE GENOMIC DNA]</scope>
    <source>
        <strain evidence="1 2">CECT 5294</strain>
    </source>
</reference>
<dbReference type="eggNOG" id="COG0457">
    <property type="taxonomic scope" value="Bacteria"/>
</dbReference>
<protein>
    <submittedName>
        <fullName evidence="1">Type IV pilus biogenesis/stability protein PilW</fullName>
    </submittedName>
</protein>
<sequence>MRHVGLIGLLMGGTVLLAGCEQPDTDVSRALDSVNVIDESNLNDIMLTVADPNEAVDYFLRTSRENPDRIDVQRGLAKSLIRAKRNEEAALAWEKVADHPEASNDDRVDYADSLIRTGKWDKAEDVLDTIPPTYETYSRYRLEAMIADSNQEWEKADAFYEIATGLTTRPAGVLNNWGFSKLTRGDYGDAERLFTEAITYDRELFTAKNNLVLARTAQANYTMPVVPMTKTEQAQLLHTAALAAIKQGETDIGRTLLQDAIDAHPQHFAPAVRALRALDTERT</sequence>
<dbReference type="STRING" id="266809.PM03_06990"/>
<dbReference type="RefSeq" id="WP_058122522.1">
    <property type="nucleotide sequence ID" value="NZ_CP107618.1"/>
</dbReference>
<dbReference type="PROSITE" id="PS51257">
    <property type="entry name" value="PROKAR_LIPOPROTEIN"/>
    <property type="match status" value="1"/>
</dbReference>
<proteinExistence type="predicted"/>
<dbReference type="AlphaFoldDB" id="A0A0P1EW86"/>
<accession>A0A0P1EW86</accession>
<gene>
    <name evidence="1" type="ORF">THS5294_00528</name>
</gene>
<name>A0A0P1EW86_9RHOB</name>
<evidence type="ECO:0000313" key="2">
    <source>
        <dbReference type="Proteomes" id="UP000051298"/>
    </source>
</evidence>
<dbReference type="SUPFAM" id="SSF48452">
    <property type="entry name" value="TPR-like"/>
    <property type="match status" value="1"/>
</dbReference>
<evidence type="ECO:0000313" key="1">
    <source>
        <dbReference type="EMBL" id="CUH59244.1"/>
    </source>
</evidence>
<dbReference type="InterPro" id="IPR011990">
    <property type="entry name" value="TPR-like_helical_dom_sf"/>
</dbReference>
<dbReference type="Pfam" id="PF13432">
    <property type="entry name" value="TPR_16"/>
    <property type="match status" value="1"/>
</dbReference>
<dbReference type="Proteomes" id="UP000051298">
    <property type="component" value="Unassembled WGS sequence"/>
</dbReference>